<proteinExistence type="predicted"/>
<feature type="domain" description="Type I restriction enzyme HindI endonuclease subunit-like C-terminal" evidence="1">
    <location>
        <begin position="2"/>
        <end position="63"/>
    </location>
</feature>
<evidence type="ECO:0000313" key="2">
    <source>
        <dbReference type="EMBL" id="MBJ3775302.1"/>
    </source>
</evidence>
<dbReference type="EMBL" id="JAEKJA010000003">
    <property type="protein sequence ID" value="MBJ3775302.1"/>
    <property type="molecule type" value="Genomic_DNA"/>
</dbReference>
<organism evidence="2 3">
    <name type="scientific">Acuticoccus mangrovi</name>
    <dbReference type="NCBI Taxonomy" id="2796142"/>
    <lineage>
        <taxon>Bacteria</taxon>
        <taxon>Pseudomonadati</taxon>
        <taxon>Pseudomonadota</taxon>
        <taxon>Alphaproteobacteria</taxon>
        <taxon>Hyphomicrobiales</taxon>
        <taxon>Amorphaceae</taxon>
        <taxon>Acuticoccus</taxon>
    </lineage>
</organism>
<dbReference type="Proteomes" id="UP000609531">
    <property type="component" value="Unassembled WGS sequence"/>
</dbReference>
<sequence>MVIAAELVRTIRERAAIDWWPKENMRMAMRVAIRRILSKHGFPPNLQDEATKPVLRQAEALADQSRLRAA</sequence>
<comment type="caution">
    <text evidence="2">The sequence shown here is derived from an EMBL/GenBank/DDBJ whole genome shotgun (WGS) entry which is preliminary data.</text>
</comment>
<evidence type="ECO:0000259" key="1">
    <source>
        <dbReference type="Pfam" id="PF11867"/>
    </source>
</evidence>
<keyword evidence="3" id="KW-1185">Reference proteome</keyword>
<evidence type="ECO:0000313" key="3">
    <source>
        <dbReference type="Proteomes" id="UP000609531"/>
    </source>
</evidence>
<gene>
    <name evidence="2" type="ORF">JCR33_06370</name>
</gene>
<accession>A0A934MCI2</accession>
<protein>
    <submittedName>
        <fullName evidence="2">DUF3387 domain-containing protein</fullName>
    </submittedName>
</protein>
<dbReference type="InterPro" id="IPR021810">
    <property type="entry name" value="T1RH-like_C"/>
</dbReference>
<dbReference type="Pfam" id="PF11867">
    <property type="entry name" value="T1RH-like_C"/>
    <property type="match status" value="1"/>
</dbReference>
<dbReference type="AlphaFoldDB" id="A0A934MCI2"/>
<reference evidence="2" key="1">
    <citation type="submission" date="2020-12" db="EMBL/GenBank/DDBJ databases">
        <title>Bacterial taxonomy.</title>
        <authorList>
            <person name="Pan X."/>
        </authorList>
    </citation>
    <scope>NUCLEOTIDE SEQUENCE</scope>
    <source>
        <strain evidence="2">B2012</strain>
    </source>
</reference>
<name>A0A934MCI2_9HYPH</name>